<feature type="transmembrane region" description="Helical" evidence="1">
    <location>
        <begin position="38"/>
        <end position="67"/>
    </location>
</feature>
<name>A0ABP1S5Y3_9HEXA</name>
<dbReference type="EMBL" id="CAXLJM020000160">
    <property type="protein sequence ID" value="CAL8144259.1"/>
    <property type="molecule type" value="Genomic_DNA"/>
</dbReference>
<keyword evidence="3" id="KW-1185">Reference proteome</keyword>
<keyword evidence="1" id="KW-0812">Transmembrane</keyword>
<proteinExistence type="predicted"/>
<keyword evidence="1" id="KW-0472">Membrane</keyword>
<dbReference type="Proteomes" id="UP001642540">
    <property type="component" value="Unassembled WGS sequence"/>
</dbReference>
<feature type="transmembrane region" description="Helical" evidence="1">
    <location>
        <begin position="216"/>
        <end position="232"/>
    </location>
</feature>
<protein>
    <submittedName>
        <fullName evidence="2">Uncharacterized protein</fullName>
    </submittedName>
</protein>
<comment type="caution">
    <text evidence="2">The sequence shown here is derived from an EMBL/GenBank/DDBJ whole genome shotgun (WGS) entry which is preliminary data.</text>
</comment>
<evidence type="ECO:0000313" key="2">
    <source>
        <dbReference type="EMBL" id="CAL8144259.1"/>
    </source>
</evidence>
<evidence type="ECO:0000256" key="1">
    <source>
        <dbReference type="SAM" id="Phobius"/>
    </source>
</evidence>
<sequence length="240" mass="27634">MASIVFVWTSNVTAANEIEDYLIAQYGENISCMSVFFGVSWMVLELFGCIYDSVVIDILLLTVLTLFKLTKGFEFEKMSPINVKPHAEMVWRHYKQLRKISEKIDLTFGNVFKWIHVSNLNTCGYYLLALTRSGARYDIYFFLFTIDILKITLVYIIAAKASNTNKVFRKWVQRTYVAQPYITVGATQFKTSIILDELATKPLGLGSDNFHFDESFVIKFLGLVFSYFLYLVQSRSQDAT</sequence>
<keyword evidence="1" id="KW-1133">Transmembrane helix</keyword>
<accession>A0ABP1S5Y3</accession>
<gene>
    <name evidence="2" type="ORF">ODALV1_LOCUS30139</name>
</gene>
<reference evidence="2 3" key="1">
    <citation type="submission" date="2024-08" db="EMBL/GenBank/DDBJ databases">
        <authorList>
            <person name="Cucini C."/>
            <person name="Frati F."/>
        </authorList>
    </citation>
    <scope>NUCLEOTIDE SEQUENCE [LARGE SCALE GENOMIC DNA]</scope>
</reference>
<organism evidence="2 3">
    <name type="scientific">Orchesella dallaii</name>
    <dbReference type="NCBI Taxonomy" id="48710"/>
    <lineage>
        <taxon>Eukaryota</taxon>
        <taxon>Metazoa</taxon>
        <taxon>Ecdysozoa</taxon>
        <taxon>Arthropoda</taxon>
        <taxon>Hexapoda</taxon>
        <taxon>Collembola</taxon>
        <taxon>Entomobryomorpha</taxon>
        <taxon>Entomobryoidea</taxon>
        <taxon>Orchesellidae</taxon>
        <taxon>Orchesellinae</taxon>
        <taxon>Orchesella</taxon>
    </lineage>
</organism>
<feature type="transmembrane region" description="Helical" evidence="1">
    <location>
        <begin position="139"/>
        <end position="158"/>
    </location>
</feature>
<evidence type="ECO:0000313" key="3">
    <source>
        <dbReference type="Proteomes" id="UP001642540"/>
    </source>
</evidence>